<organism evidence="2 3">
    <name type="scientific">Stephania cephalantha</name>
    <dbReference type="NCBI Taxonomy" id="152367"/>
    <lineage>
        <taxon>Eukaryota</taxon>
        <taxon>Viridiplantae</taxon>
        <taxon>Streptophyta</taxon>
        <taxon>Embryophyta</taxon>
        <taxon>Tracheophyta</taxon>
        <taxon>Spermatophyta</taxon>
        <taxon>Magnoliopsida</taxon>
        <taxon>Ranunculales</taxon>
        <taxon>Menispermaceae</taxon>
        <taxon>Menispermoideae</taxon>
        <taxon>Cissampelideae</taxon>
        <taxon>Stephania</taxon>
    </lineage>
</organism>
<dbReference type="PANTHER" id="PTHR31451:SF53">
    <property type="entry name" value="MANNAN ENDO-1,4-BETA-MANNOSIDASE"/>
    <property type="match status" value="1"/>
</dbReference>
<accession>A0AAP0IA36</accession>
<evidence type="ECO:0000256" key="1">
    <source>
        <dbReference type="SAM" id="MobiDB-lite"/>
    </source>
</evidence>
<proteinExistence type="predicted"/>
<dbReference type="Proteomes" id="UP001419268">
    <property type="component" value="Unassembled WGS sequence"/>
</dbReference>
<dbReference type="PANTHER" id="PTHR31451">
    <property type="match status" value="1"/>
</dbReference>
<protein>
    <submittedName>
        <fullName evidence="2">Uncharacterized protein</fullName>
    </submittedName>
</protein>
<name>A0AAP0IA36_9MAGN</name>
<feature type="region of interest" description="Disordered" evidence="1">
    <location>
        <begin position="67"/>
        <end position="92"/>
    </location>
</feature>
<evidence type="ECO:0000313" key="3">
    <source>
        <dbReference type="Proteomes" id="UP001419268"/>
    </source>
</evidence>
<reference evidence="2 3" key="1">
    <citation type="submission" date="2024-01" db="EMBL/GenBank/DDBJ databases">
        <title>Genome assemblies of Stephania.</title>
        <authorList>
            <person name="Yang L."/>
        </authorList>
    </citation>
    <scope>NUCLEOTIDE SEQUENCE [LARGE SCALE GENOMIC DNA]</scope>
    <source>
        <strain evidence="2">JXDWG</strain>
        <tissue evidence="2">Leaf</tissue>
    </source>
</reference>
<dbReference type="EMBL" id="JBBNAG010000008">
    <property type="protein sequence ID" value="KAK9111402.1"/>
    <property type="molecule type" value="Genomic_DNA"/>
</dbReference>
<dbReference type="Gene3D" id="3.20.20.80">
    <property type="entry name" value="Glycosidases"/>
    <property type="match status" value="1"/>
</dbReference>
<dbReference type="InterPro" id="IPR045053">
    <property type="entry name" value="MAN-like"/>
</dbReference>
<keyword evidence="3" id="KW-1185">Reference proteome</keyword>
<comment type="caution">
    <text evidence="2">The sequence shown here is derived from an EMBL/GenBank/DDBJ whole genome shotgun (WGS) entry which is preliminary data.</text>
</comment>
<gene>
    <name evidence="2" type="ORF">Scep_018921</name>
</gene>
<dbReference type="AlphaFoldDB" id="A0AAP0IA36"/>
<sequence>MGGGLVWQILGEGMDSYNDGYEIVMSQSPSTVGVIEAQSQKMTQLIHSLSTPTHHARTTTTDDLTRKNVKHGGHHHHHHVLNRGHRKIKPGQ</sequence>
<evidence type="ECO:0000313" key="2">
    <source>
        <dbReference type="EMBL" id="KAK9111402.1"/>
    </source>
</evidence>
<dbReference type="GO" id="GO:0016985">
    <property type="term" value="F:mannan endo-1,4-beta-mannosidase activity"/>
    <property type="evidence" value="ECO:0007669"/>
    <property type="project" value="TreeGrafter"/>
</dbReference>